<feature type="compositionally biased region" description="Basic residues" evidence="1">
    <location>
        <begin position="87"/>
        <end position="96"/>
    </location>
</feature>
<dbReference type="Proteomes" id="UP000648535">
    <property type="component" value="Unassembled WGS sequence"/>
</dbReference>
<name>A0A8H9G8R8_9MICO</name>
<evidence type="ECO:0000313" key="3">
    <source>
        <dbReference type="Proteomes" id="UP000648535"/>
    </source>
</evidence>
<proteinExistence type="predicted"/>
<reference evidence="2" key="1">
    <citation type="journal article" date="2014" name="Int. J. Syst. Evol. Microbiol.">
        <title>Complete genome sequence of Corynebacterium casei LMG S-19264T (=DSM 44701T), isolated from a smear-ripened cheese.</title>
        <authorList>
            <consortium name="US DOE Joint Genome Institute (JGI-PGF)"/>
            <person name="Walter F."/>
            <person name="Albersmeier A."/>
            <person name="Kalinowski J."/>
            <person name="Ruckert C."/>
        </authorList>
    </citation>
    <scope>NUCLEOTIDE SEQUENCE</scope>
    <source>
        <strain evidence="2">JCM 1480</strain>
    </source>
</reference>
<reference evidence="2" key="2">
    <citation type="submission" date="2020-09" db="EMBL/GenBank/DDBJ databases">
        <authorList>
            <person name="Sun Q."/>
            <person name="Ohkuma M."/>
        </authorList>
    </citation>
    <scope>NUCLEOTIDE SEQUENCE</scope>
    <source>
        <strain evidence="2">JCM 1480</strain>
    </source>
</reference>
<dbReference type="EMBL" id="BMOI01000001">
    <property type="protein sequence ID" value="GGK87594.1"/>
    <property type="molecule type" value="Genomic_DNA"/>
</dbReference>
<protein>
    <submittedName>
        <fullName evidence="2">Uncharacterized protein</fullName>
    </submittedName>
</protein>
<dbReference type="AlphaFoldDB" id="A0A8H9G8R8"/>
<sequence>MPCTATVACGSDALSPFAKDTFGAVAVPTAPDTLTESEALPGSGQEVIAAALALALDDALGDVVAVPDPVPEHAASPSTTAGTRAIGSRRRRFTGP</sequence>
<accession>A0A8H9G8R8</accession>
<evidence type="ECO:0000256" key="1">
    <source>
        <dbReference type="SAM" id="MobiDB-lite"/>
    </source>
</evidence>
<feature type="region of interest" description="Disordered" evidence="1">
    <location>
        <begin position="70"/>
        <end position="96"/>
    </location>
</feature>
<evidence type="ECO:0000313" key="2">
    <source>
        <dbReference type="EMBL" id="GGK87594.1"/>
    </source>
</evidence>
<organism evidence="2 3">
    <name type="scientific">Curtobacterium luteum</name>
    <dbReference type="NCBI Taxonomy" id="33881"/>
    <lineage>
        <taxon>Bacteria</taxon>
        <taxon>Bacillati</taxon>
        <taxon>Actinomycetota</taxon>
        <taxon>Actinomycetes</taxon>
        <taxon>Micrococcales</taxon>
        <taxon>Microbacteriaceae</taxon>
        <taxon>Curtobacterium</taxon>
    </lineage>
</organism>
<gene>
    <name evidence="2" type="ORF">GCM10009769_02030</name>
</gene>
<comment type="caution">
    <text evidence="2">The sequence shown here is derived from an EMBL/GenBank/DDBJ whole genome shotgun (WGS) entry which is preliminary data.</text>
</comment>